<organism evidence="1 2">
    <name type="scientific">Geodia barretti</name>
    <name type="common">Barrett's horny sponge</name>
    <dbReference type="NCBI Taxonomy" id="519541"/>
    <lineage>
        <taxon>Eukaryota</taxon>
        <taxon>Metazoa</taxon>
        <taxon>Porifera</taxon>
        <taxon>Demospongiae</taxon>
        <taxon>Heteroscleromorpha</taxon>
        <taxon>Tetractinellida</taxon>
        <taxon>Astrophorina</taxon>
        <taxon>Geodiidae</taxon>
        <taxon>Geodia</taxon>
    </lineage>
</organism>
<reference evidence="1" key="1">
    <citation type="submission" date="2023-03" db="EMBL/GenBank/DDBJ databases">
        <authorList>
            <person name="Steffen K."/>
            <person name="Cardenas P."/>
        </authorList>
    </citation>
    <scope>NUCLEOTIDE SEQUENCE</scope>
</reference>
<dbReference type="AlphaFoldDB" id="A0AA35WX71"/>
<accession>A0AA35WX71</accession>
<dbReference type="Proteomes" id="UP001174909">
    <property type="component" value="Unassembled WGS sequence"/>
</dbReference>
<gene>
    <name evidence="1" type="ORF">GBAR_LOCUS18168</name>
</gene>
<dbReference type="EMBL" id="CASHTH010002584">
    <property type="protein sequence ID" value="CAI8032081.1"/>
    <property type="molecule type" value="Genomic_DNA"/>
</dbReference>
<protein>
    <submittedName>
        <fullName evidence="1">Uncharacterized protein</fullName>
    </submittedName>
</protein>
<name>A0AA35WX71_GEOBA</name>
<evidence type="ECO:0000313" key="1">
    <source>
        <dbReference type="EMBL" id="CAI8032081.1"/>
    </source>
</evidence>
<keyword evidence="2" id="KW-1185">Reference proteome</keyword>
<feature type="non-terminal residue" evidence="1">
    <location>
        <position position="1"/>
    </location>
</feature>
<comment type="caution">
    <text evidence="1">The sequence shown here is derived from an EMBL/GenBank/DDBJ whole genome shotgun (WGS) entry which is preliminary data.</text>
</comment>
<sequence length="46" mass="5273">PLILPVTHRHTTSLSVVLHVYNYFISPLTKCTPNEVRSTIENRLIV</sequence>
<proteinExistence type="predicted"/>
<evidence type="ECO:0000313" key="2">
    <source>
        <dbReference type="Proteomes" id="UP001174909"/>
    </source>
</evidence>